<dbReference type="AlphaFoldDB" id="A0A370Q862"/>
<name>A0A370Q862_9GAMM</name>
<evidence type="ECO:0000256" key="9">
    <source>
        <dbReference type="ARBA" id="ARBA00023251"/>
    </source>
</evidence>
<evidence type="ECO:0000256" key="8">
    <source>
        <dbReference type="ARBA" id="ARBA00023136"/>
    </source>
</evidence>
<feature type="transmembrane region" description="Helical" evidence="10">
    <location>
        <begin position="130"/>
        <end position="150"/>
    </location>
</feature>
<evidence type="ECO:0000256" key="5">
    <source>
        <dbReference type="ARBA" id="ARBA00022475"/>
    </source>
</evidence>
<evidence type="ECO:0000256" key="7">
    <source>
        <dbReference type="ARBA" id="ARBA00022989"/>
    </source>
</evidence>
<comment type="similarity">
    <text evidence="2">Belongs to the multi antimicrobial extrusion (MATE) (TC 2.A.66.1) family. MepA subfamily.</text>
</comment>
<evidence type="ECO:0000256" key="4">
    <source>
        <dbReference type="ARBA" id="ARBA00022448"/>
    </source>
</evidence>
<dbReference type="PIRSF" id="PIRSF006603">
    <property type="entry name" value="DinF"/>
    <property type="match status" value="1"/>
</dbReference>
<feature type="transmembrane region" description="Helical" evidence="10">
    <location>
        <begin position="354"/>
        <end position="373"/>
    </location>
</feature>
<keyword evidence="5" id="KW-1003">Cell membrane</keyword>
<accession>A0A370Q862</accession>
<keyword evidence="9" id="KW-0046">Antibiotic resistance</keyword>
<dbReference type="InterPro" id="IPR002528">
    <property type="entry name" value="MATE_fam"/>
</dbReference>
<keyword evidence="8 10" id="KW-0472">Membrane</keyword>
<dbReference type="InterPro" id="IPR048279">
    <property type="entry name" value="MdtK-like"/>
</dbReference>
<feature type="transmembrane region" description="Helical" evidence="10">
    <location>
        <begin position="12"/>
        <end position="30"/>
    </location>
</feature>
<dbReference type="Pfam" id="PF01554">
    <property type="entry name" value="MatE"/>
    <property type="match status" value="2"/>
</dbReference>
<gene>
    <name evidence="11" type="ORF">C8D90_11347</name>
</gene>
<feature type="transmembrane region" description="Helical" evidence="10">
    <location>
        <begin position="188"/>
        <end position="209"/>
    </location>
</feature>
<keyword evidence="4" id="KW-0813">Transport</keyword>
<dbReference type="OrthoDB" id="9811110at2"/>
<evidence type="ECO:0000313" key="11">
    <source>
        <dbReference type="EMBL" id="RDK84568.1"/>
    </source>
</evidence>
<dbReference type="GO" id="GO:0042910">
    <property type="term" value="F:xenobiotic transmembrane transporter activity"/>
    <property type="evidence" value="ECO:0007669"/>
    <property type="project" value="InterPro"/>
</dbReference>
<dbReference type="PANTHER" id="PTHR43823:SF3">
    <property type="entry name" value="MULTIDRUG EXPORT PROTEIN MEPA"/>
    <property type="match status" value="1"/>
</dbReference>
<organism evidence="11 12">
    <name type="scientific">Enterobacillus tribolii</name>
    <dbReference type="NCBI Taxonomy" id="1487935"/>
    <lineage>
        <taxon>Bacteria</taxon>
        <taxon>Pseudomonadati</taxon>
        <taxon>Pseudomonadota</taxon>
        <taxon>Gammaproteobacteria</taxon>
        <taxon>Enterobacterales</taxon>
        <taxon>Hafniaceae</taxon>
        <taxon>Enterobacillus</taxon>
    </lineage>
</organism>
<proteinExistence type="inferred from homology"/>
<evidence type="ECO:0000256" key="1">
    <source>
        <dbReference type="ARBA" id="ARBA00004429"/>
    </source>
</evidence>
<dbReference type="PANTHER" id="PTHR43823">
    <property type="entry name" value="SPORULATION PROTEIN YKVU"/>
    <property type="match status" value="1"/>
</dbReference>
<evidence type="ECO:0000313" key="12">
    <source>
        <dbReference type="Proteomes" id="UP000254848"/>
    </source>
</evidence>
<evidence type="ECO:0000256" key="3">
    <source>
        <dbReference type="ARBA" id="ARBA00022106"/>
    </source>
</evidence>
<dbReference type="GO" id="GO:0046677">
    <property type="term" value="P:response to antibiotic"/>
    <property type="evidence" value="ECO:0007669"/>
    <property type="project" value="UniProtKB-KW"/>
</dbReference>
<dbReference type="InterPro" id="IPR045070">
    <property type="entry name" value="MATE_MepA-like"/>
</dbReference>
<dbReference type="GO" id="GO:0015297">
    <property type="term" value="F:antiporter activity"/>
    <property type="evidence" value="ECO:0007669"/>
    <property type="project" value="InterPro"/>
</dbReference>
<keyword evidence="7 10" id="KW-1133">Transmembrane helix</keyword>
<feature type="transmembrane region" description="Helical" evidence="10">
    <location>
        <begin position="162"/>
        <end position="182"/>
    </location>
</feature>
<dbReference type="NCBIfam" id="NF007130">
    <property type="entry name" value="PRK09575.1"/>
    <property type="match status" value="1"/>
</dbReference>
<feature type="transmembrane region" description="Helical" evidence="10">
    <location>
        <begin position="309"/>
        <end position="334"/>
    </location>
</feature>
<sequence>MLSQNVTRDFWRYTLPAVAALVVSGLYQIIDGMFIGRSMGAEGLSAINMAWPLSGMLFAVGMMIGMGCGAVCSIAQGARKYERARQALAQGLLLIVVLGVVLGAVVVWLAPAFMRMQGAEGRIAQLGVDFLRVVGMAGPLVLASIALPLLVRNLGAPRLATLAMITGCIVNVALGYLFIIVLNGGLKGAALATVIGESASMLICLTYVFSRRNRLRPQTQDAAPQPRLCGEVLSTGVSSMLMYLYISLVVVLHNLLFMKYGGPLEVAAYGITGYLLAFYYMLAEGICGGMQPLVSYYHGARQPRNVRKVLRLGLMSGVGFGVVFVVLLMLMPWLFAGIFTAGDEALMAVTVQGIRLHLFVLFLDGFIILAATFFQAMGRARNATLITLSNMLILFPFLGVLPLLLGLNGIWLSLPISNICLALLVGVMLFRQVRRMSAPQGA</sequence>
<feature type="transmembrane region" description="Helical" evidence="10">
    <location>
        <begin position="410"/>
        <end position="430"/>
    </location>
</feature>
<keyword evidence="6 10" id="KW-0812">Transmembrane</keyword>
<reference evidence="11 12" key="1">
    <citation type="submission" date="2018-07" db="EMBL/GenBank/DDBJ databases">
        <title>Genomic Encyclopedia of Type Strains, Phase IV (KMG-IV): sequencing the most valuable type-strain genomes for metagenomic binning, comparative biology and taxonomic classification.</title>
        <authorList>
            <person name="Goeker M."/>
        </authorList>
    </citation>
    <scope>NUCLEOTIDE SEQUENCE [LARGE SCALE GENOMIC DNA]</scope>
    <source>
        <strain evidence="11 12">DSM 103736</strain>
    </source>
</reference>
<comment type="subcellular location">
    <subcellularLocation>
        <location evidence="1">Cell inner membrane</location>
        <topology evidence="1">Multi-pass membrane protein</topology>
    </subcellularLocation>
</comment>
<dbReference type="Proteomes" id="UP000254848">
    <property type="component" value="Unassembled WGS sequence"/>
</dbReference>
<feature type="transmembrane region" description="Helical" evidence="10">
    <location>
        <begin position="385"/>
        <end position="404"/>
    </location>
</feature>
<dbReference type="GO" id="GO:0005886">
    <property type="term" value="C:plasma membrane"/>
    <property type="evidence" value="ECO:0007669"/>
    <property type="project" value="UniProtKB-SubCell"/>
</dbReference>
<dbReference type="CDD" id="cd13143">
    <property type="entry name" value="MATE_MepA_like"/>
    <property type="match status" value="1"/>
</dbReference>
<feature type="transmembrane region" description="Helical" evidence="10">
    <location>
        <begin position="87"/>
        <end position="110"/>
    </location>
</feature>
<protein>
    <recommendedName>
        <fullName evidence="3">Multidrug export protein MepA</fullName>
    </recommendedName>
</protein>
<dbReference type="EMBL" id="QRAP01000013">
    <property type="protein sequence ID" value="RDK84568.1"/>
    <property type="molecule type" value="Genomic_DNA"/>
</dbReference>
<dbReference type="NCBIfam" id="TIGR00797">
    <property type="entry name" value="matE"/>
    <property type="match status" value="1"/>
</dbReference>
<comment type="caution">
    <text evidence="11">The sequence shown here is derived from an EMBL/GenBank/DDBJ whole genome shotgun (WGS) entry which is preliminary data.</text>
</comment>
<evidence type="ECO:0000256" key="10">
    <source>
        <dbReference type="SAM" id="Phobius"/>
    </source>
</evidence>
<evidence type="ECO:0000256" key="2">
    <source>
        <dbReference type="ARBA" id="ARBA00008417"/>
    </source>
</evidence>
<feature type="transmembrane region" description="Helical" evidence="10">
    <location>
        <begin position="266"/>
        <end position="288"/>
    </location>
</feature>
<feature type="transmembrane region" description="Helical" evidence="10">
    <location>
        <begin position="50"/>
        <end position="75"/>
    </location>
</feature>
<keyword evidence="12" id="KW-1185">Reference proteome</keyword>
<dbReference type="InterPro" id="IPR051327">
    <property type="entry name" value="MATE_MepA_subfamily"/>
</dbReference>
<dbReference type="RefSeq" id="WP_115460219.1">
    <property type="nucleotide sequence ID" value="NZ_QRAP01000013.1"/>
</dbReference>
<evidence type="ECO:0000256" key="6">
    <source>
        <dbReference type="ARBA" id="ARBA00022692"/>
    </source>
</evidence>